<evidence type="ECO:0000313" key="2">
    <source>
        <dbReference type="Proteomes" id="UP000015103"/>
    </source>
</evidence>
<name>T1HIM4_RHOPR</name>
<reference evidence="1" key="1">
    <citation type="submission" date="2015-05" db="UniProtKB">
        <authorList>
            <consortium name="EnsemblMetazoa"/>
        </authorList>
    </citation>
    <scope>IDENTIFICATION</scope>
</reference>
<proteinExistence type="predicted"/>
<dbReference type="Proteomes" id="UP000015103">
    <property type="component" value="Unassembled WGS sequence"/>
</dbReference>
<accession>T1HIM4</accession>
<dbReference type="VEuPathDB" id="VectorBase:RPRC003897"/>
<dbReference type="EMBL" id="ACPB03020736">
    <property type="status" value="NOT_ANNOTATED_CDS"/>
    <property type="molecule type" value="Genomic_DNA"/>
</dbReference>
<organism evidence="1 2">
    <name type="scientific">Rhodnius prolixus</name>
    <name type="common">Triatomid bug</name>
    <dbReference type="NCBI Taxonomy" id="13249"/>
    <lineage>
        <taxon>Eukaryota</taxon>
        <taxon>Metazoa</taxon>
        <taxon>Ecdysozoa</taxon>
        <taxon>Arthropoda</taxon>
        <taxon>Hexapoda</taxon>
        <taxon>Insecta</taxon>
        <taxon>Pterygota</taxon>
        <taxon>Neoptera</taxon>
        <taxon>Paraneoptera</taxon>
        <taxon>Hemiptera</taxon>
        <taxon>Heteroptera</taxon>
        <taxon>Panheteroptera</taxon>
        <taxon>Cimicomorpha</taxon>
        <taxon>Reduviidae</taxon>
        <taxon>Triatominae</taxon>
        <taxon>Rhodnius</taxon>
    </lineage>
</organism>
<sequence>MFSQINELYSFPVFASLFSGGVVLGLSSLIIILNEKFREEVQNLAWYHFSAKFKASMLIVQEYNRQELQLTGIFKFKANMVSFSGE</sequence>
<keyword evidence="2" id="KW-1185">Reference proteome</keyword>
<dbReference type="HOGENOM" id="CLU_2500716_0_0_1"/>
<dbReference type="InParanoid" id="T1HIM4"/>
<dbReference type="AlphaFoldDB" id="T1HIM4"/>
<evidence type="ECO:0000313" key="1">
    <source>
        <dbReference type="EnsemblMetazoa" id="RPRC003897-PA"/>
    </source>
</evidence>
<dbReference type="EnsemblMetazoa" id="RPRC003897-RA">
    <property type="protein sequence ID" value="RPRC003897-PA"/>
    <property type="gene ID" value="RPRC003897"/>
</dbReference>
<protein>
    <submittedName>
        <fullName evidence="1">Uncharacterized protein</fullName>
    </submittedName>
</protein>